<keyword evidence="2" id="KW-0313">Glucose metabolism</keyword>
<dbReference type="GO" id="GO:0016853">
    <property type="term" value="F:isomerase activity"/>
    <property type="evidence" value="ECO:0007669"/>
    <property type="project" value="UniProtKB-KW"/>
</dbReference>
<dbReference type="GO" id="GO:0017057">
    <property type="term" value="F:6-phosphogluconolactonase activity"/>
    <property type="evidence" value="ECO:0007669"/>
    <property type="project" value="TreeGrafter"/>
</dbReference>
<keyword evidence="2" id="KW-0119">Carbohydrate metabolism</keyword>
<dbReference type="AlphaFoldDB" id="A0A841JZ56"/>
<dbReference type="PROSITE" id="PS51257">
    <property type="entry name" value="PROKAR_LIPOPROTEIN"/>
    <property type="match status" value="1"/>
</dbReference>
<dbReference type="InterPro" id="IPR050282">
    <property type="entry name" value="Cycloisomerase_2"/>
</dbReference>
<dbReference type="PANTHER" id="PTHR30344:SF1">
    <property type="entry name" value="6-PHOSPHOGLUCONOLACTONASE"/>
    <property type="match status" value="1"/>
</dbReference>
<protein>
    <submittedName>
        <fullName evidence="3">6-phosphogluconolactonase (Cycloisomerase 2 family)</fullName>
    </submittedName>
</protein>
<organism evidence="3 4">
    <name type="scientific">Silvibacterium bohemicum</name>
    <dbReference type="NCBI Taxonomy" id="1577686"/>
    <lineage>
        <taxon>Bacteria</taxon>
        <taxon>Pseudomonadati</taxon>
        <taxon>Acidobacteriota</taxon>
        <taxon>Terriglobia</taxon>
        <taxon>Terriglobales</taxon>
        <taxon>Acidobacteriaceae</taxon>
        <taxon>Silvibacterium</taxon>
    </lineage>
</organism>
<comment type="similarity">
    <text evidence="1">Belongs to the cycloisomerase 2 family.</text>
</comment>
<accession>A0A841JZ56</accession>
<dbReference type="OrthoDB" id="9798862at2"/>
<dbReference type="InterPro" id="IPR015943">
    <property type="entry name" value="WD40/YVTN_repeat-like_dom_sf"/>
</dbReference>
<dbReference type="Gene3D" id="2.130.10.10">
    <property type="entry name" value="YVTN repeat-like/Quinoprotein amine dehydrogenase"/>
    <property type="match status" value="3"/>
</dbReference>
<keyword evidence="3" id="KW-0413">Isomerase</keyword>
<dbReference type="GO" id="GO:0006006">
    <property type="term" value="P:glucose metabolic process"/>
    <property type="evidence" value="ECO:0007669"/>
    <property type="project" value="UniProtKB-KW"/>
</dbReference>
<dbReference type="Proteomes" id="UP000538666">
    <property type="component" value="Unassembled WGS sequence"/>
</dbReference>
<comment type="caution">
    <text evidence="3">The sequence shown here is derived from an EMBL/GenBank/DDBJ whole genome shotgun (WGS) entry which is preliminary data.</text>
</comment>
<evidence type="ECO:0000313" key="3">
    <source>
        <dbReference type="EMBL" id="MBB6143264.1"/>
    </source>
</evidence>
<name>A0A841JZ56_9BACT</name>
<keyword evidence="4" id="KW-1185">Reference proteome</keyword>
<sequence length="374" mass="37377">MRFWKVLPLGVISLLLGGCGQFFPKESSNPTPPGGSGNYVYVANGETGTIAGFSVGTSSIAAVSGSPNSLGVAPSAMAATPSGSFLYVSSIAGVIFGYSIGSNGALTLLNGGSPLISSITPTAMAVDQSGNWLIAVDPTPIAYIFPINTSTGLLGQQAQLTLDPGVQNTTELQNTIVFSPNNNFVYISLGAGGVDTFTFNATTGALTGPTGNLKPKQSTNGAQGLAVDPGNKYLFVAESGTDIVRVLSIGTTGGVTEVTGSPYAVGVGPTAVLVDSTGSYVYVANKTSNTISAFLLSATGGLTAIAGSPFTTGTTPVGLAEDITDKYLEVANTGGSPDLQLFSILTTTPGALQSFATATTGTDPTGALAVVSAK</sequence>
<dbReference type="InterPro" id="IPR019405">
    <property type="entry name" value="Lactonase_7-beta_prop"/>
</dbReference>
<reference evidence="3 4" key="1">
    <citation type="submission" date="2020-08" db="EMBL/GenBank/DDBJ databases">
        <title>Genomic Encyclopedia of Type Strains, Phase IV (KMG-IV): sequencing the most valuable type-strain genomes for metagenomic binning, comparative biology and taxonomic classification.</title>
        <authorList>
            <person name="Goeker M."/>
        </authorList>
    </citation>
    <scope>NUCLEOTIDE SEQUENCE [LARGE SCALE GENOMIC DNA]</scope>
    <source>
        <strain evidence="3 4">DSM 103733</strain>
    </source>
</reference>
<dbReference type="PANTHER" id="PTHR30344">
    <property type="entry name" value="6-PHOSPHOGLUCONOLACTONASE-RELATED"/>
    <property type="match status" value="1"/>
</dbReference>
<proteinExistence type="inferred from homology"/>
<evidence type="ECO:0000256" key="2">
    <source>
        <dbReference type="ARBA" id="ARBA00022526"/>
    </source>
</evidence>
<dbReference type="InterPro" id="IPR011045">
    <property type="entry name" value="N2O_reductase_N"/>
</dbReference>
<evidence type="ECO:0000256" key="1">
    <source>
        <dbReference type="ARBA" id="ARBA00005564"/>
    </source>
</evidence>
<dbReference type="EMBL" id="JACHEK010000002">
    <property type="protein sequence ID" value="MBB6143264.1"/>
    <property type="molecule type" value="Genomic_DNA"/>
</dbReference>
<dbReference type="Pfam" id="PF10282">
    <property type="entry name" value="Lactonase"/>
    <property type="match status" value="1"/>
</dbReference>
<dbReference type="RefSeq" id="WP_050062165.1">
    <property type="nucleotide sequence ID" value="NZ_JACHEK010000002.1"/>
</dbReference>
<dbReference type="SUPFAM" id="SSF50974">
    <property type="entry name" value="Nitrous oxide reductase, N-terminal domain"/>
    <property type="match status" value="1"/>
</dbReference>
<gene>
    <name evidence="3" type="ORF">HNQ77_001208</name>
</gene>
<evidence type="ECO:0000313" key="4">
    <source>
        <dbReference type="Proteomes" id="UP000538666"/>
    </source>
</evidence>